<evidence type="ECO:0000259" key="2">
    <source>
        <dbReference type="PROSITE" id="PS50011"/>
    </source>
</evidence>
<dbReference type="InterPro" id="IPR011009">
    <property type="entry name" value="Kinase-like_dom_sf"/>
</dbReference>
<comment type="caution">
    <text evidence="3">The sequence shown here is derived from an EMBL/GenBank/DDBJ whole genome shotgun (WGS) entry which is preliminary data.</text>
</comment>
<dbReference type="CDD" id="cd00180">
    <property type="entry name" value="PKc"/>
    <property type="match status" value="1"/>
</dbReference>
<dbReference type="Gene3D" id="1.10.510.10">
    <property type="entry name" value="Transferase(Phosphotransferase) domain 1"/>
    <property type="match status" value="1"/>
</dbReference>
<dbReference type="Pfam" id="PF00069">
    <property type="entry name" value="Pkinase"/>
    <property type="match status" value="1"/>
</dbReference>
<keyword evidence="4" id="KW-1185">Reference proteome</keyword>
<protein>
    <submittedName>
        <fullName evidence="3">Serine/threonine-protein kinase MPS1-like protein</fullName>
    </submittedName>
</protein>
<feature type="domain" description="Protein kinase" evidence="2">
    <location>
        <begin position="205"/>
        <end position="520"/>
    </location>
</feature>
<dbReference type="PANTHER" id="PTHR24359">
    <property type="entry name" value="SERINE/THREONINE-PROTEIN KINASE SBK1"/>
    <property type="match status" value="1"/>
</dbReference>
<dbReference type="InterPro" id="IPR036465">
    <property type="entry name" value="vWFA_dom_sf"/>
</dbReference>
<dbReference type="EMBL" id="QPMT01000060">
    <property type="protein sequence ID" value="KAF4847164.1"/>
    <property type="molecule type" value="Genomic_DNA"/>
</dbReference>
<dbReference type="GO" id="GO:0005524">
    <property type="term" value="F:ATP binding"/>
    <property type="evidence" value="ECO:0007669"/>
    <property type="project" value="InterPro"/>
</dbReference>
<dbReference type="SMART" id="SM00220">
    <property type="entry name" value="S_TKc"/>
    <property type="match status" value="1"/>
</dbReference>
<feature type="compositionally biased region" description="Basic and acidic residues" evidence="1">
    <location>
        <begin position="630"/>
        <end position="641"/>
    </location>
</feature>
<feature type="region of interest" description="Disordered" evidence="1">
    <location>
        <begin position="591"/>
        <end position="659"/>
    </location>
</feature>
<gene>
    <name evidence="3" type="ORF">CGCSCA2_v012835</name>
</gene>
<dbReference type="AlphaFoldDB" id="A0A9P5BR98"/>
<dbReference type="PROSITE" id="PS50011">
    <property type="entry name" value="PROTEIN_KINASE_DOM"/>
    <property type="match status" value="1"/>
</dbReference>
<proteinExistence type="predicted"/>
<accession>A0A9P5BR98</accession>
<evidence type="ECO:0000313" key="4">
    <source>
        <dbReference type="Proteomes" id="UP000711996"/>
    </source>
</evidence>
<reference evidence="3" key="1">
    <citation type="submission" date="2019-06" db="EMBL/GenBank/DDBJ databases">
        <authorList>
            <person name="Gan P."/>
            <person name="Shirasu K."/>
        </authorList>
    </citation>
    <scope>NUCLEOTIDE SEQUENCE [LARGE SCALE GENOMIC DNA]</scope>
    <source>
        <strain evidence="3">CAD2</strain>
    </source>
</reference>
<sequence>MARDHRSDYHIALAEFDKIKRQETRESACGQEFVLVANVTKRVKDTNNELCPRGYDHILDCLGQTTYLQHDFGPPEMRRHEYANLLPIFYTLLDIGAPFAIHLFKNAGVDTLPISREALQDINLDGLRRDWRSLPKVNDFHSKFYEKQFAWCPIRFDLDMGKTFRDCVSPFSRKDKIIPYRDGKGPRENTATLYAIEVPEEVVELQLQQSMAKAKIDRKDKVPPGSISSGHTYRFALKQFKPQRHMNGHFKNEVKMFSNIPQKHGMIKYIGWFDSFEPVGEGRQHYHNIVLELADFDLYEAIHEHGPPISSEDIHGFWESMFEISSTLAAIHTVTIRPFRFLTWHGDIKPENILRANDRFKLADPGEASMLLEFSDTSTLPQSKWTGGTRTYAAPEKAAYFDEETQKIFKITPKSDVWSFGCVLSIAATYVVLGKQGFLVYNELRRQSIYLGTEQMNDAFHDGKEVLQSVIDWHKYLREAARKTDPFTSEVLDMVDNHMLVASETRWDAKMVRDGFEKILDRVKMLDSQVPLQLLSLIQNIDLEAERHYNQHSGFTRVETDGVQTRLKSISIPPPQVEFESHAALLNQQIQPAAQRSRKANESPSQTPSLAHSIPPTKGPEEPSMNASGEHVHAELHRRETMMSSVSQSTPGHRASPSLEYGHSVMKVGQVKQMLKTNGLIHKPQATSLSTLFKKQKTAVKRPKSGNNEAWEYYDKRLEEEFKDRDIVFLADNGHTMHTWWTQATELLEVLVWRALGFDDDGMELYFTDPDTNAKAIINSNKAKVYKQAVDKYTNAMELAMPAESGPRSFATTILPELERIINEYARTKASKRKPRKKTIIVLTDGKWLGMHDEYTLDVYLRSAFHGLKDLHGDLQYFEDNQSQSRQDISKVRPVTIQFVQFGDDPWASERLRRLDDDMKYYGLI</sequence>
<dbReference type="SUPFAM" id="SSF53300">
    <property type="entry name" value="vWA-like"/>
    <property type="match status" value="1"/>
</dbReference>
<dbReference type="OrthoDB" id="9992527at2759"/>
<dbReference type="GO" id="GO:0004674">
    <property type="term" value="F:protein serine/threonine kinase activity"/>
    <property type="evidence" value="ECO:0007669"/>
    <property type="project" value="TreeGrafter"/>
</dbReference>
<name>A0A9P5BR98_COLSI</name>
<dbReference type="PANTHER" id="PTHR24359:SF1">
    <property type="entry name" value="INHIBITOR OF NUCLEAR FACTOR KAPPA-B KINASE EPSILON SUBUNIT HOMOLOG 1-RELATED"/>
    <property type="match status" value="1"/>
</dbReference>
<feature type="compositionally biased region" description="Polar residues" evidence="1">
    <location>
        <begin position="642"/>
        <end position="651"/>
    </location>
</feature>
<dbReference type="SUPFAM" id="SSF56112">
    <property type="entry name" value="Protein kinase-like (PK-like)"/>
    <property type="match status" value="1"/>
</dbReference>
<dbReference type="Proteomes" id="UP000711996">
    <property type="component" value="Unassembled WGS sequence"/>
</dbReference>
<evidence type="ECO:0000313" key="3">
    <source>
        <dbReference type="EMBL" id="KAF4847164.1"/>
    </source>
</evidence>
<organism evidence="3 4">
    <name type="scientific">Colletotrichum siamense</name>
    <name type="common">Anthracnose fungus</name>
    <dbReference type="NCBI Taxonomy" id="690259"/>
    <lineage>
        <taxon>Eukaryota</taxon>
        <taxon>Fungi</taxon>
        <taxon>Dikarya</taxon>
        <taxon>Ascomycota</taxon>
        <taxon>Pezizomycotina</taxon>
        <taxon>Sordariomycetes</taxon>
        <taxon>Hypocreomycetidae</taxon>
        <taxon>Glomerellales</taxon>
        <taxon>Glomerellaceae</taxon>
        <taxon>Colletotrichum</taxon>
        <taxon>Colletotrichum gloeosporioides species complex</taxon>
    </lineage>
</organism>
<evidence type="ECO:0000256" key="1">
    <source>
        <dbReference type="SAM" id="MobiDB-lite"/>
    </source>
</evidence>
<dbReference type="InterPro" id="IPR000719">
    <property type="entry name" value="Prot_kinase_dom"/>
</dbReference>